<feature type="region of interest" description="Disordered" evidence="1">
    <location>
        <begin position="135"/>
        <end position="197"/>
    </location>
</feature>
<evidence type="ECO:0000256" key="1">
    <source>
        <dbReference type="SAM" id="MobiDB-lite"/>
    </source>
</evidence>
<protein>
    <submittedName>
        <fullName evidence="2">Uncharacterized protein</fullName>
    </submittedName>
</protein>
<comment type="caution">
    <text evidence="2">The sequence shown here is derived from an EMBL/GenBank/DDBJ whole genome shotgun (WGS) entry which is preliminary data.</text>
</comment>
<dbReference type="EMBL" id="JACHGN010000015">
    <property type="protein sequence ID" value="MBB5136712.1"/>
    <property type="molecule type" value="Genomic_DNA"/>
</dbReference>
<accession>A0A840PBT3</accession>
<evidence type="ECO:0000313" key="3">
    <source>
        <dbReference type="Proteomes" id="UP000578449"/>
    </source>
</evidence>
<feature type="region of interest" description="Disordered" evidence="1">
    <location>
        <begin position="1"/>
        <end position="115"/>
    </location>
</feature>
<feature type="compositionally biased region" description="Basic and acidic residues" evidence="1">
    <location>
        <begin position="18"/>
        <end position="47"/>
    </location>
</feature>
<feature type="compositionally biased region" description="Basic and acidic residues" evidence="1">
    <location>
        <begin position="57"/>
        <end position="90"/>
    </location>
</feature>
<dbReference type="Proteomes" id="UP000578449">
    <property type="component" value="Unassembled WGS sequence"/>
</dbReference>
<organism evidence="2 3">
    <name type="scientific">Thermocatellispora tengchongensis</name>
    <dbReference type="NCBI Taxonomy" id="1073253"/>
    <lineage>
        <taxon>Bacteria</taxon>
        <taxon>Bacillati</taxon>
        <taxon>Actinomycetota</taxon>
        <taxon>Actinomycetes</taxon>
        <taxon>Streptosporangiales</taxon>
        <taxon>Streptosporangiaceae</taxon>
        <taxon>Thermocatellispora</taxon>
    </lineage>
</organism>
<feature type="compositionally biased region" description="Basic and acidic residues" evidence="1">
    <location>
        <begin position="151"/>
        <end position="163"/>
    </location>
</feature>
<feature type="compositionally biased region" description="Basic and acidic residues" evidence="1">
    <location>
        <begin position="176"/>
        <end position="188"/>
    </location>
</feature>
<reference evidence="2 3" key="1">
    <citation type="submission" date="2020-08" db="EMBL/GenBank/DDBJ databases">
        <title>Genomic Encyclopedia of Type Strains, Phase IV (KMG-IV): sequencing the most valuable type-strain genomes for metagenomic binning, comparative biology and taxonomic classification.</title>
        <authorList>
            <person name="Goeker M."/>
        </authorList>
    </citation>
    <scope>NUCLEOTIDE SEQUENCE [LARGE SCALE GENOMIC DNA]</scope>
    <source>
        <strain evidence="2 3">DSM 45615</strain>
    </source>
</reference>
<dbReference type="AlphaFoldDB" id="A0A840PBT3"/>
<name>A0A840PBT3_9ACTN</name>
<evidence type="ECO:0000313" key="2">
    <source>
        <dbReference type="EMBL" id="MBB5136712.1"/>
    </source>
</evidence>
<feature type="compositionally biased region" description="Low complexity" evidence="1">
    <location>
        <begin position="164"/>
        <end position="175"/>
    </location>
</feature>
<proteinExistence type="predicted"/>
<gene>
    <name evidence="2" type="ORF">HNP84_006463</name>
</gene>
<keyword evidence="3" id="KW-1185">Reference proteome</keyword>
<sequence>MDDPLAEPLADPVDGEPAEGHAEHVQQRDGQHERRRADAERRQERHGPVGGAAAPDAGRHAERDAEAEHEHHRVDPELYRDRRAVPDQGEHGQVGLDGDRLAEVQAGGAGEPVPVLDQERLVQVVLGLDRRQELGRWGPSADQGLQRRAGARREQREHQEAEHQQQQQRGAQPARQKADDRHLLERTRSIQVPLTLS</sequence>